<feature type="transmembrane region" description="Helical" evidence="1">
    <location>
        <begin position="54"/>
        <end position="75"/>
    </location>
</feature>
<proteinExistence type="predicted"/>
<feature type="transmembrane region" description="Helical" evidence="1">
    <location>
        <begin position="131"/>
        <end position="151"/>
    </location>
</feature>
<reference evidence="2" key="1">
    <citation type="submission" date="2023-06" db="EMBL/GenBank/DDBJ databases">
        <title>Genomic analysis of the entomopathogenic nematode Steinernema hermaphroditum.</title>
        <authorList>
            <person name="Schwarz E.M."/>
            <person name="Heppert J.K."/>
            <person name="Baniya A."/>
            <person name="Schwartz H.T."/>
            <person name="Tan C.-H."/>
            <person name="Antoshechkin I."/>
            <person name="Sternberg P.W."/>
            <person name="Goodrich-Blair H."/>
            <person name="Dillman A.R."/>
        </authorList>
    </citation>
    <scope>NUCLEOTIDE SEQUENCE</scope>
    <source>
        <strain evidence="2">PS9179</strain>
        <tissue evidence="2">Whole animal</tissue>
    </source>
</reference>
<feature type="transmembrane region" description="Helical" evidence="1">
    <location>
        <begin position="288"/>
        <end position="309"/>
    </location>
</feature>
<feature type="transmembrane region" description="Helical" evidence="1">
    <location>
        <begin position="329"/>
        <end position="351"/>
    </location>
</feature>
<feature type="transmembrane region" description="Helical" evidence="1">
    <location>
        <begin position="363"/>
        <end position="384"/>
    </location>
</feature>
<feature type="transmembrane region" description="Helical" evidence="1">
    <location>
        <begin position="213"/>
        <end position="230"/>
    </location>
</feature>
<evidence type="ECO:0000313" key="3">
    <source>
        <dbReference type="Proteomes" id="UP001175271"/>
    </source>
</evidence>
<keyword evidence="1" id="KW-1133">Transmembrane helix</keyword>
<keyword evidence="1" id="KW-0472">Membrane</keyword>
<feature type="transmembrane region" description="Helical" evidence="1">
    <location>
        <begin position="95"/>
        <end position="119"/>
    </location>
</feature>
<keyword evidence="3" id="KW-1185">Reference proteome</keyword>
<sequence>MNSSNDVAIHSTTDSLPLGVSYSLVVAVYLPLYVIIIWILNTSKQYDGVILYRLLEHLFIANLLSIISTFTSALYELTRKTFHPLIDITSGSLSAWFDVGFTLLGFLLASNQLSVAFNFEILYERDIHKYCIFLIWYALVVLILMTVYLRVDFHYDFQTHYFHDPTEKYETPLIVLRHITTTFYIVIVFRLIYVKFKKHQSVDRNNLHNLYQALALHLPTDIRLIVFQIFRKQIFAASLSKVIYFVLYRSLPAISITILLFLNRTLWKHVCKLVALTKKRFFNAIREYLIFLIWYALIVLVLMTVYLNFDFYYAFESHYYHDPTEKFEFIINACRHVTTAIYIVTVFRKFVRKQALDHRELSALYQTLALHLPTHIVSIVYQVFASQIKASNYSKLTYILLYRSLPAVTITLVLLLNRNLYKDVCHQVSKIKGRLIAVV</sequence>
<gene>
    <name evidence="2" type="ORF">QR680_009862</name>
</gene>
<keyword evidence="1" id="KW-0812">Transmembrane</keyword>
<feature type="transmembrane region" description="Helical" evidence="1">
    <location>
        <begin position="171"/>
        <end position="193"/>
    </location>
</feature>
<feature type="transmembrane region" description="Helical" evidence="1">
    <location>
        <begin position="20"/>
        <end position="42"/>
    </location>
</feature>
<dbReference type="EMBL" id="JAUCMV010000001">
    <property type="protein sequence ID" value="KAK0426717.1"/>
    <property type="molecule type" value="Genomic_DNA"/>
</dbReference>
<protein>
    <submittedName>
        <fullName evidence="2">Uncharacterized protein</fullName>
    </submittedName>
</protein>
<comment type="caution">
    <text evidence="2">The sequence shown here is derived from an EMBL/GenBank/DDBJ whole genome shotgun (WGS) entry which is preliminary data.</text>
</comment>
<dbReference type="Proteomes" id="UP001175271">
    <property type="component" value="Unassembled WGS sequence"/>
</dbReference>
<organism evidence="2 3">
    <name type="scientific">Steinernema hermaphroditum</name>
    <dbReference type="NCBI Taxonomy" id="289476"/>
    <lineage>
        <taxon>Eukaryota</taxon>
        <taxon>Metazoa</taxon>
        <taxon>Ecdysozoa</taxon>
        <taxon>Nematoda</taxon>
        <taxon>Chromadorea</taxon>
        <taxon>Rhabditida</taxon>
        <taxon>Tylenchina</taxon>
        <taxon>Panagrolaimomorpha</taxon>
        <taxon>Strongyloidoidea</taxon>
        <taxon>Steinernematidae</taxon>
        <taxon>Steinernema</taxon>
    </lineage>
</organism>
<dbReference type="AlphaFoldDB" id="A0AA39INT9"/>
<evidence type="ECO:0000256" key="1">
    <source>
        <dbReference type="SAM" id="Phobius"/>
    </source>
</evidence>
<feature type="transmembrane region" description="Helical" evidence="1">
    <location>
        <begin position="396"/>
        <end position="416"/>
    </location>
</feature>
<evidence type="ECO:0000313" key="2">
    <source>
        <dbReference type="EMBL" id="KAK0426717.1"/>
    </source>
</evidence>
<name>A0AA39INT9_9BILA</name>
<accession>A0AA39INT9</accession>
<feature type="transmembrane region" description="Helical" evidence="1">
    <location>
        <begin position="242"/>
        <end position="262"/>
    </location>
</feature>